<accession>A0A4R2EYJ5</accession>
<dbReference type="InterPro" id="IPR000182">
    <property type="entry name" value="GNAT_dom"/>
</dbReference>
<dbReference type="RefSeq" id="WP_131837792.1">
    <property type="nucleotide sequence ID" value="NZ_SLWB01000001.1"/>
</dbReference>
<dbReference type="InterPro" id="IPR016181">
    <property type="entry name" value="Acyl_CoA_acyltransferase"/>
</dbReference>
<evidence type="ECO:0000259" key="1">
    <source>
        <dbReference type="PROSITE" id="PS51186"/>
    </source>
</evidence>
<proteinExistence type="predicted"/>
<organism evidence="2 3">
    <name type="scientific">Acetobacteroides hydrogenigenes</name>
    <dbReference type="NCBI Taxonomy" id="979970"/>
    <lineage>
        <taxon>Bacteria</taxon>
        <taxon>Pseudomonadati</taxon>
        <taxon>Bacteroidota</taxon>
        <taxon>Bacteroidia</taxon>
        <taxon>Bacteroidales</taxon>
        <taxon>Rikenellaceae</taxon>
        <taxon>Acetobacteroides</taxon>
    </lineage>
</organism>
<keyword evidence="3" id="KW-1185">Reference proteome</keyword>
<dbReference type="EMBL" id="SLWB01000001">
    <property type="protein sequence ID" value="TCN73007.1"/>
    <property type="molecule type" value="Genomic_DNA"/>
</dbReference>
<evidence type="ECO:0000313" key="2">
    <source>
        <dbReference type="EMBL" id="TCN73007.1"/>
    </source>
</evidence>
<dbReference type="AlphaFoldDB" id="A0A4R2EYJ5"/>
<evidence type="ECO:0000313" key="3">
    <source>
        <dbReference type="Proteomes" id="UP000294830"/>
    </source>
</evidence>
<dbReference type="GO" id="GO:0016747">
    <property type="term" value="F:acyltransferase activity, transferring groups other than amino-acyl groups"/>
    <property type="evidence" value="ECO:0007669"/>
    <property type="project" value="InterPro"/>
</dbReference>
<name>A0A4R2EYJ5_9BACT</name>
<dbReference type="PROSITE" id="PS51186">
    <property type="entry name" value="GNAT"/>
    <property type="match status" value="1"/>
</dbReference>
<sequence length="174" mass="20191">MLEAITTTNIQRFEEVMPIYITAFPADERRESDQLKKMLTINRMKLMAYMDNGNVVGMLCYWTFRTFTFGEHIAIDRQKKGKGYGSTIMKELLASIETPLLLEVEHPNSEEAVRRIRFYERLGLTLLNYDYMQPSYDGVKPPVSMALMSNKPWDSASLELAVKEVTKTVYVDHY</sequence>
<dbReference type="Pfam" id="PF00583">
    <property type="entry name" value="Acetyltransf_1"/>
    <property type="match status" value="1"/>
</dbReference>
<dbReference type="OrthoDB" id="9127144at2"/>
<protein>
    <submittedName>
        <fullName evidence="2">Acetyltransferase (GNAT) family protein</fullName>
    </submittedName>
</protein>
<feature type="domain" description="N-acetyltransferase" evidence="1">
    <location>
        <begin position="1"/>
        <end position="150"/>
    </location>
</feature>
<reference evidence="2 3" key="1">
    <citation type="submission" date="2019-03" db="EMBL/GenBank/DDBJ databases">
        <title>Genomic Encyclopedia of Archaeal and Bacterial Type Strains, Phase II (KMG-II): from individual species to whole genera.</title>
        <authorList>
            <person name="Goeker M."/>
        </authorList>
    </citation>
    <scope>NUCLEOTIDE SEQUENCE [LARGE SCALE GENOMIC DNA]</scope>
    <source>
        <strain evidence="2 3">RL-C</strain>
    </source>
</reference>
<dbReference type="SUPFAM" id="SSF55729">
    <property type="entry name" value="Acyl-CoA N-acyltransferases (Nat)"/>
    <property type="match status" value="1"/>
</dbReference>
<dbReference type="Proteomes" id="UP000294830">
    <property type="component" value="Unassembled WGS sequence"/>
</dbReference>
<dbReference type="Gene3D" id="3.40.630.30">
    <property type="match status" value="1"/>
</dbReference>
<comment type="caution">
    <text evidence="2">The sequence shown here is derived from an EMBL/GenBank/DDBJ whole genome shotgun (WGS) entry which is preliminary data.</text>
</comment>
<dbReference type="CDD" id="cd04301">
    <property type="entry name" value="NAT_SF"/>
    <property type="match status" value="1"/>
</dbReference>
<keyword evidence="2" id="KW-0808">Transferase</keyword>
<gene>
    <name evidence="2" type="ORF">CLV25_101225</name>
</gene>